<dbReference type="PROSITE" id="PS51686">
    <property type="entry name" value="SAM_MT_RSMB_NOP"/>
    <property type="match status" value="1"/>
</dbReference>
<evidence type="ECO:0000256" key="6">
    <source>
        <dbReference type="ARBA" id="ARBA00022603"/>
    </source>
</evidence>
<dbReference type="GO" id="GO:0003723">
    <property type="term" value="F:RNA binding"/>
    <property type="evidence" value="ECO:0007669"/>
    <property type="project" value="UniProtKB-UniRule"/>
</dbReference>
<keyword evidence="4" id="KW-0963">Cytoplasm</keyword>
<dbReference type="PANTHER" id="PTHR22807">
    <property type="entry name" value="NOP2 YEAST -RELATED NOL1/NOP2/FMU SUN DOMAIN-CONTAINING"/>
    <property type="match status" value="1"/>
</dbReference>
<proteinExistence type="inferred from homology"/>
<evidence type="ECO:0000256" key="9">
    <source>
        <dbReference type="ARBA" id="ARBA00022884"/>
    </source>
</evidence>
<dbReference type="EC" id="2.1.1.176" evidence="3"/>
<dbReference type="InterPro" id="IPR023267">
    <property type="entry name" value="RCMT"/>
</dbReference>
<feature type="active site" description="Nucleophile" evidence="13">
    <location>
        <position position="393"/>
    </location>
</feature>
<keyword evidence="5" id="KW-0698">rRNA processing</keyword>
<dbReference type="Gene3D" id="3.30.70.1170">
    <property type="entry name" value="Sun protein, domain 3"/>
    <property type="match status" value="1"/>
</dbReference>
<dbReference type="EMBL" id="CZDF01000132">
    <property type="protein sequence ID" value="CUR30571.1"/>
    <property type="molecule type" value="Genomic_DNA"/>
</dbReference>
<dbReference type="AlphaFoldDB" id="A0A1J1LD39"/>
<keyword evidence="16" id="KW-1185">Reference proteome</keyword>
<feature type="binding site" evidence="13">
    <location>
        <begin position="272"/>
        <end position="278"/>
    </location>
    <ligand>
        <name>S-adenosyl-L-methionine</name>
        <dbReference type="ChEBI" id="CHEBI:59789"/>
    </ligand>
</feature>
<dbReference type="SUPFAM" id="SSF53335">
    <property type="entry name" value="S-adenosyl-L-methionine-dependent methyltransferases"/>
    <property type="match status" value="1"/>
</dbReference>
<evidence type="ECO:0000256" key="2">
    <source>
        <dbReference type="ARBA" id="ARBA00004496"/>
    </source>
</evidence>
<evidence type="ECO:0000256" key="13">
    <source>
        <dbReference type="PROSITE-ProRule" id="PRU01023"/>
    </source>
</evidence>
<evidence type="ECO:0000313" key="15">
    <source>
        <dbReference type="EMBL" id="CUR30571.1"/>
    </source>
</evidence>
<gene>
    <name evidence="15" type="primary">rsmB</name>
    <name evidence="15" type="ORF">PL9214290161</name>
</gene>
<evidence type="ECO:0000313" key="16">
    <source>
        <dbReference type="Proteomes" id="UP000184315"/>
    </source>
</evidence>
<dbReference type="GO" id="GO:0008649">
    <property type="term" value="F:rRNA methyltransferase activity"/>
    <property type="evidence" value="ECO:0007669"/>
    <property type="project" value="InterPro"/>
</dbReference>
<sequence length="455" mass="51870">MNNNPRQVAFLALRDINRRGGLADVVLDQWLRQSDLSDINRRLTTELVYGCVRRRRSLDTLIDYLASKKSHQQHPDIRTILHLGFYQICYLNQIPNSAAVDTSVELVKQNGLTHFSGFVNGILRHYIREQGNCPLETPDSIFTCFELPQNPIEKLGILYSFPDWLIQFWLDSLGLEETKQLCTWFNQSPPLDLRINLLKTTLETVESEFKERGIAVHRISGLSLGLRLTGSVGAIQNLPGYDQGWWSIQDSSAQWVSYLLDPKPGEVIIDACAAPGGKTTHIAELMQDQGKILAFDSIKSRLKKVQQNSTRLQLNSIHPQQGDIRELKGYFEVADRLLLDAPCSGLGTLHRRADGRWRHDPKNIKELSQLQSELLEITQTWVKPGGCLVYSTCTLHPQENETLIQTFLSQHSNWKILPPPGNFTLSPEPEGWIKIWPHRQNMDGFFMVKLMKEPT</sequence>
<dbReference type="STRING" id="671072.PL9214290161"/>
<dbReference type="NCBIfam" id="NF011493">
    <property type="entry name" value="PRK14901.1"/>
    <property type="match status" value="1"/>
</dbReference>
<dbReference type="SUPFAM" id="SSF48013">
    <property type="entry name" value="NusB-like"/>
    <property type="match status" value="1"/>
</dbReference>
<dbReference type="Pfam" id="PF01029">
    <property type="entry name" value="NusB"/>
    <property type="match status" value="1"/>
</dbReference>
<comment type="similarity">
    <text evidence="13">Belongs to the class I-like SAM-binding methyltransferase superfamily. RsmB/NOP family.</text>
</comment>
<feature type="domain" description="SAM-dependent MTase RsmB/NOP-type" evidence="14">
    <location>
        <begin position="181"/>
        <end position="453"/>
    </location>
</feature>
<feature type="binding site" evidence="13">
    <location>
        <position position="340"/>
    </location>
    <ligand>
        <name>S-adenosyl-L-methionine</name>
        <dbReference type="ChEBI" id="CHEBI:59789"/>
    </ligand>
</feature>
<evidence type="ECO:0000256" key="5">
    <source>
        <dbReference type="ARBA" id="ARBA00022552"/>
    </source>
</evidence>
<dbReference type="GO" id="GO:0006355">
    <property type="term" value="P:regulation of DNA-templated transcription"/>
    <property type="evidence" value="ECO:0007669"/>
    <property type="project" value="InterPro"/>
</dbReference>
<dbReference type="NCBIfam" id="TIGR00563">
    <property type="entry name" value="rsmB"/>
    <property type="match status" value="1"/>
</dbReference>
<evidence type="ECO:0000256" key="12">
    <source>
        <dbReference type="ARBA" id="ARBA00047283"/>
    </source>
</evidence>
<dbReference type="FunFam" id="3.40.50.150:FF:000257">
    <property type="entry name" value="16S rRNA methyltransferase"/>
    <property type="match status" value="1"/>
</dbReference>
<dbReference type="InterPro" id="IPR054728">
    <property type="entry name" value="RsmB-like_ferredoxin"/>
</dbReference>
<dbReference type="RefSeq" id="WP_072717579.1">
    <property type="nucleotide sequence ID" value="NZ_LN889782.1"/>
</dbReference>
<keyword evidence="9 13" id="KW-0694">RNA-binding</keyword>
<name>A0A1J1LD39_9CYAN</name>
<dbReference type="InterPro" id="IPR001678">
    <property type="entry name" value="MeTrfase_RsmB-F_NOP2_dom"/>
</dbReference>
<evidence type="ECO:0000256" key="8">
    <source>
        <dbReference type="ARBA" id="ARBA00022691"/>
    </source>
</evidence>
<comment type="catalytic activity">
    <reaction evidence="12">
        <text>cytidine(967) in 16S rRNA + S-adenosyl-L-methionine = 5-methylcytidine(967) in 16S rRNA + S-adenosyl-L-homocysteine + H(+)</text>
        <dbReference type="Rhea" id="RHEA:42748"/>
        <dbReference type="Rhea" id="RHEA-COMP:10219"/>
        <dbReference type="Rhea" id="RHEA-COMP:10220"/>
        <dbReference type="ChEBI" id="CHEBI:15378"/>
        <dbReference type="ChEBI" id="CHEBI:57856"/>
        <dbReference type="ChEBI" id="CHEBI:59789"/>
        <dbReference type="ChEBI" id="CHEBI:74483"/>
        <dbReference type="ChEBI" id="CHEBI:82748"/>
        <dbReference type="EC" id="2.1.1.176"/>
    </reaction>
</comment>
<dbReference type="Gene3D" id="3.40.50.150">
    <property type="entry name" value="Vaccinia Virus protein VP39"/>
    <property type="match status" value="1"/>
</dbReference>
<evidence type="ECO:0000256" key="3">
    <source>
        <dbReference type="ARBA" id="ARBA00012140"/>
    </source>
</evidence>
<dbReference type="Proteomes" id="UP000184315">
    <property type="component" value="Unassembled WGS sequence"/>
</dbReference>
<keyword evidence="8 13" id="KW-0949">S-adenosyl-L-methionine</keyword>
<dbReference type="GO" id="GO:0005737">
    <property type="term" value="C:cytoplasm"/>
    <property type="evidence" value="ECO:0007669"/>
    <property type="project" value="UniProtKB-SubCell"/>
</dbReference>
<feature type="binding site" evidence="13">
    <location>
        <position position="296"/>
    </location>
    <ligand>
        <name>S-adenosyl-L-methionine</name>
        <dbReference type="ChEBI" id="CHEBI:59789"/>
    </ligand>
</feature>
<dbReference type="InterPro" id="IPR006027">
    <property type="entry name" value="NusB_RsmB_TIM44"/>
</dbReference>
<dbReference type="InterPro" id="IPR049560">
    <property type="entry name" value="MeTrfase_RsmB-F_NOP2_cat"/>
</dbReference>
<evidence type="ECO:0000259" key="14">
    <source>
        <dbReference type="PROSITE" id="PS51686"/>
    </source>
</evidence>
<protein>
    <recommendedName>
        <fullName evidence="3">16S rRNA (cytosine(967)-C(5))-methyltransferase</fullName>
        <ecNumber evidence="3">2.1.1.176</ecNumber>
    </recommendedName>
    <alternativeName>
        <fullName evidence="10">16S rRNA m5C967 methyltransferase</fullName>
    </alternativeName>
    <alternativeName>
        <fullName evidence="11">rRNA (cytosine-C(5)-)-methyltransferase RsmB</fullName>
    </alternativeName>
</protein>
<dbReference type="OrthoDB" id="9810297at2"/>
<keyword evidence="7 13" id="KW-0808">Transferase</keyword>
<dbReference type="InterPro" id="IPR029063">
    <property type="entry name" value="SAM-dependent_MTases_sf"/>
</dbReference>
<evidence type="ECO:0000256" key="10">
    <source>
        <dbReference type="ARBA" id="ARBA00030399"/>
    </source>
</evidence>
<evidence type="ECO:0000256" key="4">
    <source>
        <dbReference type="ARBA" id="ARBA00022490"/>
    </source>
</evidence>
<evidence type="ECO:0000256" key="1">
    <source>
        <dbReference type="ARBA" id="ARBA00002724"/>
    </source>
</evidence>
<dbReference type="Pfam" id="PF01189">
    <property type="entry name" value="Methyltr_RsmB-F"/>
    <property type="match status" value="1"/>
</dbReference>
<evidence type="ECO:0000256" key="7">
    <source>
        <dbReference type="ARBA" id="ARBA00022679"/>
    </source>
</evidence>
<dbReference type="PANTHER" id="PTHR22807:SF53">
    <property type="entry name" value="RIBOSOMAL RNA SMALL SUBUNIT METHYLTRANSFERASE B-RELATED"/>
    <property type="match status" value="1"/>
</dbReference>
<dbReference type="InterPro" id="IPR004573">
    <property type="entry name" value="rRNA_ssu_MeTfrase_B"/>
</dbReference>
<dbReference type="PRINTS" id="PR02008">
    <property type="entry name" value="RCMTFAMILY"/>
</dbReference>
<comment type="subcellular location">
    <subcellularLocation>
        <location evidence="2">Cytoplasm</location>
    </subcellularLocation>
</comment>
<dbReference type="InterPro" id="IPR035926">
    <property type="entry name" value="NusB-like_sf"/>
</dbReference>
<evidence type="ECO:0000256" key="11">
    <source>
        <dbReference type="ARBA" id="ARBA00031088"/>
    </source>
</evidence>
<keyword evidence="6 13" id="KW-0489">Methyltransferase</keyword>
<feature type="binding site" evidence="13">
    <location>
        <position position="323"/>
    </location>
    <ligand>
        <name>S-adenosyl-L-methionine</name>
        <dbReference type="ChEBI" id="CHEBI:59789"/>
    </ligand>
</feature>
<accession>A0A1J1LD39</accession>
<dbReference type="Gene3D" id="1.10.940.10">
    <property type="entry name" value="NusB-like"/>
    <property type="match status" value="1"/>
</dbReference>
<organism evidence="15 16">
    <name type="scientific">Planktothrix tepida PCC 9214</name>
    <dbReference type="NCBI Taxonomy" id="671072"/>
    <lineage>
        <taxon>Bacteria</taxon>
        <taxon>Bacillati</taxon>
        <taxon>Cyanobacteriota</taxon>
        <taxon>Cyanophyceae</taxon>
        <taxon>Oscillatoriophycideae</taxon>
        <taxon>Oscillatoriales</taxon>
        <taxon>Microcoleaceae</taxon>
        <taxon>Planktothrix</taxon>
    </lineage>
</organism>
<reference evidence="16" key="1">
    <citation type="submission" date="2015-10" db="EMBL/GenBank/DDBJ databases">
        <authorList>
            <person name="Regsiter A."/>
            <person name="william w."/>
        </authorList>
    </citation>
    <scope>NUCLEOTIDE SEQUENCE [LARGE SCALE GENOMIC DNA]</scope>
</reference>
<dbReference type="NCBIfam" id="NF011494">
    <property type="entry name" value="PRK14902.1"/>
    <property type="match status" value="1"/>
</dbReference>
<dbReference type="Pfam" id="PF22458">
    <property type="entry name" value="RsmF-B_ferredox"/>
    <property type="match status" value="1"/>
</dbReference>
<dbReference type="CDD" id="cd02440">
    <property type="entry name" value="AdoMet_MTases"/>
    <property type="match status" value="1"/>
</dbReference>
<comment type="function">
    <text evidence="1">Specifically methylates the cytosine at position 967 (m5C967) of 16S rRNA.</text>
</comment>